<accession>A0A1F5NJS0</accession>
<name>A0A1F5NJS0_9BACT</name>
<feature type="compositionally biased region" description="Basic and acidic residues" evidence="1">
    <location>
        <begin position="102"/>
        <end position="119"/>
    </location>
</feature>
<evidence type="ECO:0000256" key="1">
    <source>
        <dbReference type="SAM" id="MobiDB-lite"/>
    </source>
</evidence>
<protein>
    <submittedName>
        <fullName evidence="2">Uncharacterized protein</fullName>
    </submittedName>
</protein>
<comment type="caution">
    <text evidence="2">The sequence shown here is derived from an EMBL/GenBank/DDBJ whole genome shotgun (WGS) entry which is preliminary data.</text>
</comment>
<organism evidence="2 3">
    <name type="scientific">Candidatus Doudnabacteria bacterium RIFCSPHIGHO2_01_FULL_46_14</name>
    <dbReference type="NCBI Taxonomy" id="1817824"/>
    <lineage>
        <taxon>Bacteria</taxon>
        <taxon>Candidatus Doudnaibacteriota</taxon>
    </lineage>
</organism>
<dbReference type="EMBL" id="MFEK01000016">
    <property type="protein sequence ID" value="OGE77803.1"/>
    <property type="molecule type" value="Genomic_DNA"/>
</dbReference>
<gene>
    <name evidence="2" type="ORF">A2751_01990</name>
</gene>
<dbReference type="AlphaFoldDB" id="A0A1F5NJS0"/>
<evidence type="ECO:0000313" key="3">
    <source>
        <dbReference type="Proteomes" id="UP000176864"/>
    </source>
</evidence>
<sequence length="125" mass="15002">MKLCGTRAASNKNRTTAKTNGKFAVSFLCKRRKFQQIFSINKQKTKIKKFLPKSFFLEACFYCHRCWKWDTGSKRIPALHKRRKETTIQDRWRRPKRAVLNRKAEQESRQKKNIHEQNEKSQALE</sequence>
<reference evidence="2 3" key="1">
    <citation type="journal article" date="2016" name="Nat. Commun.">
        <title>Thousands of microbial genomes shed light on interconnected biogeochemical processes in an aquifer system.</title>
        <authorList>
            <person name="Anantharaman K."/>
            <person name="Brown C.T."/>
            <person name="Hug L.A."/>
            <person name="Sharon I."/>
            <person name="Castelle C.J."/>
            <person name="Probst A.J."/>
            <person name="Thomas B.C."/>
            <person name="Singh A."/>
            <person name="Wilkins M.J."/>
            <person name="Karaoz U."/>
            <person name="Brodie E.L."/>
            <person name="Williams K.H."/>
            <person name="Hubbard S.S."/>
            <person name="Banfield J.F."/>
        </authorList>
    </citation>
    <scope>NUCLEOTIDE SEQUENCE [LARGE SCALE GENOMIC DNA]</scope>
</reference>
<proteinExistence type="predicted"/>
<dbReference type="Proteomes" id="UP000176864">
    <property type="component" value="Unassembled WGS sequence"/>
</dbReference>
<feature type="region of interest" description="Disordered" evidence="1">
    <location>
        <begin position="81"/>
        <end position="125"/>
    </location>
</feature>
<dbReference type="STRING" id="1817824.A2751_01990"/>
<evidence type="ECO:0000313" key="2">
    <source>
        <dbReference type="EMBL" id="OGE77803.1"/>
    </source>
</evidence>